<dbReference type="Proteomes" id="UP000887579">
    <property type="component" value="Unplaced"/>
</dbReference>
<sequence>MFWRNIKKQVKEFNQLNKKRINAPEIPQDEHVSSMDFTVDDYVDFADEPGDDNVFDNVREQFEHIIDMQDVEIEFDSHPEIVKDAAEPLFLNSPNSVTEFSMAMMALSRDKNLTDSAVDAILNLFRVMLPESNKVPSSYQKVKSIVKENAKCDLTKEITVICAACLKDICTCGKLDKTIFIKFDIQYQLEELIGRYQTTMDEFRTKMLHEVNIMDIHQSQYYRETLQKIPTMLPLSLYTDGGRYTKTGAYEGWPIVAFALDLPPKLRHSYCNIILLGYWYGKSKPDWSHIFKEIGPALIFKFNGRQYRVKYLQCIADIPARQSLLSMISVNGYNCCYNCDIKGQYIGHVVFPYAETNARNAATFLNFSKELNGVTGHSVLYEKLERFPQGVVIDLMHSVFRGPIEDDIKRLLKGFRRNESERLLIRLSAPNVEILDSLLSKIKFPVEFQRNKIRPTTVFATWKASELKLFGLYVVPTILFYLASKESATVSQLLENMILYSSAIRILTEQRITPEMINDANEILKYWAKGRRDLWTVSAMTFKAHENLHLVQQVLTHGPLSTHSAFAGESAIGQLGKNISCYNPQVSATQIAERMSLQRASNAWLIKNGTPEVNKYFTNHIIHRRNRKFDPVVEVKDYFAINSMNGLYHAEIQVRGFSISPSTKTNILNCYIGLESEEGFKAMKLMAIFENSSKELFFCGYALNVLPYSQLISNSFLANYPSAYKYCCYGKALDFEKKELFHCNVTSFVAKFVLIEVPSVLFLMSLTHPYEHN</sequence>
<accession>A0AC34FS42</accession>
<protein>
    <submittedName>
        <fullName evidence="2">Uncharacterized protein</fullName>
    </submittedName>
</protein>
<reference evidence="2" key="1">
    <citation type="submission" date="2022-11" db="UniProtKB">
        <authorList>
            <consortium name="WormBaseParasite"/>
        </authorList>
    </citation>
    <scope>IDENTIFICATION</scope>
</reference>
<proteinExistence type="predicted"/>
<organism evidence="1 2">
    <name type="scientific">Panagrolaimus sp. ES5</name>
    <dbReference type="NCBI Taxonomy" id="591445"/>
    <lineage>
        <taxon>Eukaryota</taxon>
        <taxon>Metazoa</taxon>
        <taxon>Ecdysozoa</taxon>
        <taxon>Nematoda</taxon>
        <taxon>Chromadorea</taxon>
        <taxon>Rhabditida</taxon>
        <taxon>Tylenchina</taxon>
        <taxon>Panagrolaimomorpha</taxon>
        <taxon>Panagrolaimoidea</taxon>
        <taxon>Panagrolaimidae</taxon>
        <taxon>Panagrolaimus</taxon>
    </lineage>
</organism>
<evidence type="ECO:0000313" key="1">
    <source>
        <dbReference type="Proteomes" id="UP000887579"/>
    </source>
</evidence>
<evidence type="ECO:0000313" key="2">
    <source>
        <dbReference type="WBParaSite" id="ES5_v2.g20099.t1"/>
    </source>
</evidence>
<name>A0AC34FS42_9BILA</name>
<dbReference type="WBParaSite" id="ES5_v2.g20099.t1">
    <property type="protein sequence ID" value="ES5_v2.g20099.t1"/>
    <property type="gene ID" value="ES5_v2.g20099"/>
</dbReference>